<keyword evidence="4" id="KW-1185">Reference proteome</keyword>
<feature type="repeat" description="TPR" evidence="1">
    <location>
        <begin position="114"/>
        <end position="147"/>
    </location>
</feature>
<dbReference type="EMBL" id="JAVXZY010000004">
    <property type="protein sequence ID" value="MDT9000006.1"/>
    <property type="molecule type" value="Genomic_DNA"/>
</dbReference>
<dbReference type="SMART" id="SM00028">
    <property type="entry name" value="TPR"/>
    <property type="match status" value="7"/>
</dbReference>
<organism evidence="3 4">
    <name type="scientific">Roseateles aquae</name>
    <dbReference type="NCBI Taxonomy" id="3077235"/>
    <lineage>
        <taxon>Bacteria</taxon>
        <taxon>Pseudomonadati</taxon>
        <taxon>Pseudomonadota</taxon>
        <taxon>Betaproteobacteria</taxon>
        <taxon>Burkholderiales</taxon>
        <taxon>Sphaerotilaceae</taxon>
        <taxon>Roseateles</taxon>
    </lineage>
</organism>
<dbReference type="Pfam" id="PF13469">
    <property type="entry name" value="Sulfotransfer_3"/>
    <property type="match status" value="1"/>
</dbReference>
<dbReference type="SUPFAM" id="SSF48452">
    <property type="entry name" value="TPR-like"/>
    <property type="match status" value="1"/>
</dbReference>
<accession>A0ABU3PBS3</accession>
<evidence type="ECO:0000256" key="1">
    <source>
        <dbReference type="PROSITE-ProRule" id="PRU00339"/>
    </source>
</evidence>
<dbReference type="SUPFAM" id="SSF52540">
    <property type="entry name" value="P-loop containing nucleoside triphosphate hydrolases"/>
    <property type="match status" value="1"/>
</dbReference>
<dbReference type="InterPro" id="IPR019734">
    <property type="entry name" value="TPR_rpt"/>
</dbReference>
<dbReference type="PANTHER" id="PTHR44809:SF1">
    <property type="entry name" value="PROTEIN O-MANNOSYL-TRANSFERASE TMTC1"/>
    <property type="match status" value="1"/>
</dbReference>
<evidence type="ECO:0000313" key="4">
    <source>
        <dbReference type="Proteomes" id="UP001246372"/>
    </source>
</evidence>
<sequence length="615" mass="68115">MSSPSKKPNPLTRGKKSEADEAAREGRLLDAQQLFQAVCKTDGMDVEAWVKLALIEKRLGRLTEAERCARRGLALAPQLGFAHHALAVVRHNQGHVEEAWAGYRRATTLQPDFPDAHYLLGLACHELGQLEQAAASYQRALRLQPGLIDAQVHLGLLLIGQNQLQAGEQLLQRALLQQPDHVLALSNLGQVQRLQNRYDEAEQTFRRALRLQPEATDLLAGLADHLEKTGQLAEARQLAEQGLALDPQHPQLNMTMALLERHDKQIDAAVARLDALLTIPMSVNLLGDVELALGALYDQQNRSEQAFAMFTAGKQHKARLALPGGVYDGAYLRQVQALQALASAELGAAIGAARQREPLGSAGPIFMIGFPRSGTTLLEQVLESHPQIQALEEKPAVQAVYEALRAAGEDSPIALAALSDERMAALREVYFAEVARHLSLPVGSVLLDKLPLNAIYLPLIQRLFPTAPIILALRHPADVCLSCLMQNFAANAAMSAFHRLDTTVELYEAVMQSVQRAREQLPLRLIEQRYEDLIADVEGQARRLIDFLGLPWDDAVLEHTEHARQRATINSPSYHQVVQPIYQTAKYRWQRYEAQLADQLPRLQPFVDHYGYGSP</sequence>
<dbReference type="InterPro" id="IPR011990">
    <property type="entry name" value="TPR-like_helical_dom_sf"/>
</dbReference>
<feature type="region of interest" description="Disordered" evidence="2">
    <location>
        <begin position="1"/>
        <end position="23"/>
    </location>
</feature>
<gene>
    <name evidence="3" type="ORF">RQP53_12090</name>
</gene>
<comment type="caution">
    <text evidence="3">The sequence shown here is derived from an EMBL/GenBank/DDBJ whole genome shotgun (WGS) entry which is preliminary data.</text>
</comment>
<dbReference type="Pfam" id="PF14559">
    <property type="entry name" value="TPR_19"/>
    <property type="match status" value="1"/>
</dbReference>
<feature type="repeat" description="TPR" evidence="1">
    <location>
        <begin position="182"/>
        <end position="215"/>
    </location>
</feature>
<evidence type="ECO:0000313" key="3">
    <source>
        <dbReference type="EMBL" id="MDT9000006.1"/>
    </source>
</evidence>
<keyword evidence="1" id="KW-0802">TPR repeat</keyword>
<dbReference type="RefSeq" id="WP_315650553.1">
    <property type="nucleotide sequence ID" value="NZ_JAVXZY010000004.1"/>
</dbReference>
<dbReference type="InterPro" id="IPR052943">
    <property type="entry name" value="TMTC_O-mannosyl-trnsfr"/>
</dbReference>
<name>A0ABU3PBS3_9BURK</name>
<dbReference type="PROSITE" id="PS50005">
    <property type="entry name" value="TPR"/>
    <property type="match status" value="2"/>
</dbReference>
<dbReference type="Proteomes" id="UP001246372">
    <property type="component" value="Unassembled WGS sequence"/>
</dbReference>
<proteinExistence type="predicted"/>
<dbReference type="PANTHER" id="PTHR44809">
    <property type="match status" value="1"/>
</dbReference>
<evidence type="ECO:0000256" key="2">
    <source>
        <dbReference type="SAM" id="MobiDB-lite"/>
    </source>
</evidence>
<dbReference type="Gene3D" id="1.25.40.10">
    <property type="entry name" value="Tetratricopeptide repeat domain"/>
    <property type="match status" value="1"/>
</dbReference>
<dbReference type="Gene3D" id="3.40.50.300">
    <property type="entry name" value="P-loop containing nucleotide triphosphate hydrolases"/>
    <property type="match status" value="1"/>
</dbReference>
<dbReference type="InterPro" id="IPR027417">
    <property type="entry name" value="P-loop_NTPase"/>
</dbReference>
<dbReference type="Pfam" id="PF13432">
    <property type="entry name" value="TPR_16"/>
    <property type="match status" value="2"/>
</dbReference>
<dbReference type="PROSITE" id="PS50293">
    <property type="entry name" value="TPR_REGION"/>
    <property type="match status" value="2"/>
</dbReference>
<reference evidence="3" key="1">
    <citation type="submission" date="2023-09" db="EMBL/GenBank/DDBJ databases">
        <title>Paucibacter sp. APW11 Genome sequencing and assembly.</title>
        <authorList>
            <person name="Kim I."/>
        </authorList>
    </citation>
    <scope>NUCLEOTIDE SEQUENCE</scope>
    <source>
        <strain evidence="3">APW11</strain>
    </source>
</reference>
<protein>
    <submittedName>
        <fullName evidence="3">Sulfotransferase</fullName>
    </submittedName>
</protein>